<keyword evidence="1" id="KW-1133">Transmembrane helix</keyword>
<evidence type="ECO:0000313" key="2">
    <source>
        <dbReference type="EMBL" id="JAD69794.1"/>
    </source>
</evidence>
<name>A0A0A9C0H2_ARUDO</name>
<organism evidence="2">
    <name type="scientific">Arundo donax</name>
    <name type="common">Giant reed</name>
    <name type="synonym">Donax arundinaceus</name>
    <dbReference type="NCBI Taxonomy" id="35708"/>
    <lineage>
        <taxon>Eukaryota</taxon>
        <taxon>Viridiplantae</taxon>
        <taxon>Streptophyta</taxon>
        <taxon>Embryophyta</taxon>
        <taxon>Tracheophyta</taxon>
        <taxon>Spermatophyta</taxon>
        <taxon>Magnoliopsida</taxon>
        <taxon>Liliopsida</taxon>
        <taxon>Poales</taxon>
        <taxon>Poaceae</taxon>
        <taxon>PACMAD clade</taxon>
        <taxon>Arundinoideae</taxon>
        <taxon>Arundineae</taxon>
        <taxon>Arundo</taxon>
    </lineage>
</organism>
<protein>
    <submittedName>
        <fullName evidence="2">Uncharacterized protein</fullName>
    </submittedName>
</protein>
<dbReference type="AlphaFoldDB" id="A0A0A9C0H2"/>
<feature type="transmembrane region" description="Helical" evidence="1">
    <location>
        <begin position="26"/>
        <end position="46"/>
    </location>
</feature>
<keyword evidence="1" id="KW-0812">Transmembrane</keyword>
<sequence length="49" mass="5821">MVMVLFLLLLQQGVFIISLMIKIQVLLFKIILLVILDLVLIWRWVLLQN</sequence>
<accession>A0A0A9C0H2</accession>
<reference evidence="2" key="1">
    <citation type="submission" date="2014-09" db="EMBL/GenBank/DDBJ databases">
        <authorList>
            <person name="Magalhaes I.L.F."/>
            <person name="Oliveira U."/>
            <person name="Santos F.R."/>
            <person name="Vidigal T.H.D.A."/>
            <person name="Brescovit A.D."/>
            <person name="Santos A.J."/>
        </authorList>
    </citation>
    <scope>NUCLEOTIDE SEQUENCE</scope>
    <source>
        <tissue evidence="2">Shoot tissue taken approximately 20 cm above the soil surface</tissue>
    </source>
</reference>
<evidence type="ECO:0000256" key="1">
    <source>
        <dbReference type="SAM" id="Phobius"/>
    </source>
</evidence>
<keyword evidence="1" id="KW-0472">Membrane</keyword>
<reference evidence="2" key="2">
    <citation type="journal article" date="2015" name="Data Brief">
        <title>Shoot transcriptome of the giant reed, Arundo donax.</title>
        <authorList>
            <person name="Barrero R.A."/>
            <person name="Guerrero F.D."/>
            <person name="Moolhuijzen P."/>
            <person name="Goolsby J.A."/>
            <person name="Tidwell J."/>
            <person name="Bellgard S.E."/>
            <person name="Bellgard M.I."/>
        </authorList>
    </citation>
    <scope>NUCLEOTIDE SEQUENCE</scope>
    <source>
        <tissue evidence="2">Shoot tissue taken approximately 20 cm above the soil surface</tissue>
    </source>
</reference>
<proteinExistence type="predicted"/>
<dbReference type="EMBL" id="GBRH01228101">
    <property type="protein sequence ID" value="JAD69794.1"/>
    <property type="molecule type" value="Transcribed_RNA"/>
</dbReference>